<feature type="non-terminal residue" evidence="1">
    <location>
        <position position="1"/>
    </location>
</feature>
<sequence>AEQSRQENVITAEGVACTADLIDKALDEAGDDKFSNVFHYLLLLLF</sequence>
<comment type="caution">
    <text evidence="1">The sequence shown here is derived from an EMBL/GenBank/DDBJ whole genome shotgun (WGS) entry which is preliminary data.</text>
</comment>
<evidence type="ECO:0000313" key="2">
    <source>
        <dbReference type="Proteomes" id="UP000663836"/>
    </source>
</evidence>
<name>A0A820KZ24_9BILA</name>
<evidence type="ECO:0000313" key="1">
    <source>
        <dbReference type="EMBL" id="CAF4350760.1"/>
    </source>
</evidence>
<organism evidence="1 2">
    <name type="scientific">Rotaria sordida</name>
    <dbReference type="NCBI Taxonomy" id="392033"/>
    <lineage>
        <taxon>Eukaryota</taxon>
        <taxon>Metazoa</taxon>
        <taxon>Spiralia</taxon>
        <taxon>Gnathifera</taxon>
        <taxon>Rotifera</taxon>
        <taxon>Eurotatoria</taxon>
        <taxon>Bdelloidea</taxon>
        <taxon>Philodinida</taxon>
        <taxon>Philodinidae</taxon>
        <taxon>Rotaria</taxon>
    </lineage>
</organism>
<reference evidence="1" key="1">
    <citation type="submission" date="2021-02" db="EMBL/GenBank/DDBJ databases">
        <authorList>
            <person name="Nowell W R."/>
        </authorList>
    </citation>
    <scope>NUCLEOTIDE SEQUENCE</scope>
</reference>
<dbReference type="EMBL" id="CAJOBD010050705">
    <property type="protein sequence ID" value="CAF4350760.1"/>
    <property type="molecule type" value="Genomic_DNA"/>
</dbReference>
<accession>A0A820KZ24</accession>
<gene>
    <name evidence="1" type="ORF">JBS370_LOCUS41919</name>
</gene>
<proteinExistence type="predicted"/>
<protein>
    <submittedName>
        <fullName evidence="1">Uncharacterized protein</fullName>
    </submittedName>
</protein>
<dbReference type="AlphaFoldDB" id="A0A820KZ24"/>
<dbReference type="Proteomes" id="UP000663836">
    <property type="component" value="Unassembled WGS sequence"/>
</dbReference>